<feature type="compositionally biased region" description="Low complexity" evidence="5">
    <location>
        <begin position="415"/>
        <end position="425"/>
    </location>
</feature>
<keyword evidence="7" id="KW-1185">Reference proteome</keyword>
<evidence type="ECO:0000256" key="5">
    <source>
        <dbReference type="SAM" id="MobiDB-lite"/>
    </source>
</evidence>
<name>A0A453M1W9_AEGTS</name>
<feature type="compositionally biased region" description="Pro residues" evidence="5">
    <location>
        <begin position="114"/>
        <end position="124"/>
    </location>
</feature>
<feature type="region of interest" description="Disordered" evidence="5">
    <location>
        <begin position="409"/>
        <end position="462"/>
    </location>
</feature>
<keyword evidence="4" id="KW-0217">Developmental protein</keyword>
<organism evidence="6 7">
    <name type="scientific">Aegilops tauschii subsp. strangulata</name>
    <name type="common">Goatgrass</name>
    <dbReference type="NCBI Taxonomy" id="200361"/>
    <lineage>
        <taxon>Eukaryota</taxon>
        <taxon>Viridiplantae</taxon>
        <taxon>Streptophyta</taxon>
        <taxon>Embryophyta</taxon>
        <taxon>Tracheophyta</taxon>
        <taxon>Spermatophyta</taxon>
        <taxon>Magnoliopsida</taxon>
        <taxon>Liliopsida</taxon>
        <taxon>Poales</taxon>
        <taxon>Poaceae</taxon>
        <taxon>BOP clade</taxon>
        <taxon>Pooideae</taxon>
        <taxon>Triticodae</taxon>
        <taxon>Triticeae</taxon>
        <taxon>Triticinae</taxon>
        <taxon>Aegilops</taxon>
    </lineage>
</organism>
<dbReference type="Proteomes" id="UP000015105">
    <property type="component" value="Chromosome 5D"/>
</dbReference>
<protein>
    <recommendedName>
        <fullName evidence="4">FRIGIDA-like protein</fullName>
    </recommendedName>
</protein>
<evidence type="ECO:0000256" key="1">
    <source>
        <dbReference type="ARBA" id="ARBA00008956"/>
    </source>
</evidence>
<dbReference type="Gramene" id="AET5Gv21004600.2">
    <property type="protein sequence ID" value="AET5Gv21004600.2"/>
    <property type="gene ID" value="AET5Gv21004600"/>
</dbReference>
<keyword evidence="3 4" id="KW-0287">Flowering</keyword>
<reference evidence="7" key="2">
    <citation type="journal article" date="2017" name="Nat. Plants">
        <title>The Aegilops tauschii genome reveals multiple impacts of transposons.</title>
        <authorList>
            <person name="Zhao G."/>
            <person name="Zou C."/>
            <person name="Li K."/>
            <person name="Wang K."/>
            <person name="Li T."/>
            <person name="Gao L."/>
            <person name="Zhang X."/>
            <person name="Wang H."/>
            <person name="Yang Z."/>
            <person name="Liu X."/>
            <person name="Jiang W."/>
            <person name="Mao L."/>
            <person name="Kong X."/>
            <person name="Jiao Y."/>
            <person name="Jia J."/>
        </authorList>
    </citation>
    <scope>NUCLEOTIDE SEQUENCE [LARGE SCALE GENOMIC DNA]</scope>
    <source>
        <strain evidence="7">cv. AL8/78</strain>
    </source>
</reference>
<dbReference type="PANTHER" id="PTHR31791">
    <property type="entry name" value="FRIGIDA-LIKE PROTEIN 3-RELATED"/>
    <property type="match status" value="1"/>
</dbReference>
<feature type="compositionally biased region" description="Low complexity" evidence="5">
    <location>
        <begin position="448"/>
        <end position="462"/>
    </location>
</feature>
<dbReference type="GO" id="GO:0009908">
    <property type="term" value="P:flower development"/>
    <property type="evidence" value="ECO:0007669"/>
    <property type="project" value="UniProtKB-KW"/>
</dbReference>
<proteinExistence type="inferred from homology"/>
<evidence type="ECO:0000256" key="2">
    <source>
        <dbReference type="ARBA" id="ARBA00022782"/>
    </source>
</evidence>
<evidence type="ECO:0000256" key="4">
    <source>
        <dbReference type="RuleBase" id="RU364012"/>
    </source>
</evidence>
<dbReference type="STRING" id="200361.A0A453M1W9"/>
<evidence type="ECO:0000313" key="6">
    <source>
        <dbReference type="EnsemblPlants" id="AET5Gv21004600.2"/>
    </source>
</evidence>
<comment type="similarity">
    <text evidence="1 4">Belongs to the Frigida family.</text>
</comment>
<dbReference type="GO" id="GO:0030154">
    <property type="term" value="P:cell differentiation"/>
    <property type="evidence" value="ECO:0007669"/>
    <property type="project" value="UniProtKB-KW"/>
</dbReference>
<dbReference type="PANTHER" id="PTHR31791:SF38">
    <property type="entry name" value="FRIGIDA-LIKE PROTEIN"/>
    <property type="match status" value="1"/>
</dbReference>
<feature type="compositionally biased region" description="Polar residues" evidence="5">
    <location>
        <begin position="438"/>
        <end position="447"/>
    </location>
</feature>
<feature type="region of interest" description="Disordered" evidence="5">
    <location>
        <begin position="99"/>
        <end position="128"/>
    </location>
</feature>
<reference evidence="6" key="3">
    <citation type="journal article" date="2017" name="Nature">
        <title>Genome sequence of the progenitor of the wheat D genome Aegilops tauschii.</title>
        <authorList>
            <person name="Luo M.C."/>
            <person name="Gu Y.Q."/>
            <person name="Puiu D."/>
            <person name="Wang H."/>
            <person name="Twardziok S.O."/>
            <person name="Deal K.R."/>
            <person name="Huo N."/>
            <person name="Zhu T."/>
            <person name="Wang L."/>
            <person name="Wang Y."/>
            <person name="McGuire P.E."/>
            <person name="Liu S."/>
            <person name="Long H."/>
            <person name="Ramasamy R.K."/>
            <person name="Rodriguez J.C."/>
            <person name="Van S.L."/>
            <person name="Yuan L."/>
            <person name="Wang Z."/>
            <person name="Xia Z."/>
            <person name="Xiao L."/>
            <person name="Anderson O.D."/>
            <person name="Ouyang S."/>
            <person name="Liang Y."/>
            <person name="Zimin A.V."/>
            <person name="Pertea G."/>
            <person name="Qi P."/>
            <person name="Bennetzen J.L."/>
            <person name="Dai X."/>
            <person name="Dawson M.W."/>
            <person name="Muller H.G."/>
            <person name="Kugler K."/>
            <person name="Rivarola-Duarte L."/>
            <person name="Spannagl M."/>
            <person name="Mayer K.F.X."/>
            <person name="Lu F.H."/>
            <person name="Bevan M.W."/>
            <person name="Leroy P."/>
            <person name="Li P."/>
            <person name="You F.M."/>
            <person name="Sun Q."/>
            <person name="Liu Z."/>
            <person name="Lyons E."/>
            <person name="Wicker T."/>
            <person name="Salzberg S.L."/>
            <person name="Devos K.M."/>
            <person name="Dvorak J."/>
        </authorList>
    </citation>
    <scope>NUCLEOTIDE SEQUENCE [LARGE SCALE GENOMIC DNA]</scope>
    <source>
        <strain evidence="6">cv. AL8/78</strain>
    </source>
</reference>
<reference evidence="6" key="5">
    <citation type="journal article" date="2021" name="G3 (Bethesda)">
        <title>Aegilops tauschii genome assembly Aet v5.0 features greater sequence contiguity and improved annotation.</title>
        <authorList>
            <person name="Wang L."/>
            <person name="Zhu T."/>
            <person name="Rodriguez J.C."/>
            <person name="Deal K.R."/>
            <person name="Dubcovsky J."/>
            <person name="McGuire P.E."/>
            <person name="Lux T."/>
            <person name="Spannagl M."/>
            <person name="Mayer K.F.X."/>
            <person name="Baldrich P."/>
            <person name="Meyers B.C."/>
            <person name="Huo N."/>
            <person name="Gu Y.Q."/>
            <person name="Zhou H."/>
            <person name="Devos K.M."/>
            <person name="Bennetzen J.L."/>
            <person name="Unver T."/>
            <person name="Budak H."/>
            <person name="Gulick P.J."/>
            <person name="Galiba G."/>
            <person name="Kalapos B."/>
            <person name="Nelson D.R."/>
            <person name="Li P."/>
            <person name="You F.M."/>
            <person name="Luo M.C."/>
            <person name="Dvorak J."/>
        </authorList>
    </citation>
    <scope>NUCLEOTIDE SEQUENCE [LARGE SCALE GENOMIC DNA]</scope>
    <source>
        <strain evidence="6">cv. AL8/78</strain>
    </source>
</reference>
<dbReference type="InterPro" id="IPR012474">
    <property type="entry name" value="Frigida"/>
</dbReference>
<dbReference type="Pfam" id="PF07899">
    <property type="entry name" value="Frigida"/>
    <property type="match status" value="1"/>
</dbReference>
<keyword evidence="2 4" id="KW-0221">Differentiation</keyword>
<evidence type="ECO:0000256" key="3">
    <source>
        <dbReference type="ARBA" id="ARBA00023089"/>
    </source>
</evidence>
<accession>A0A453M1W9</accession>
<reference evidence="7" key="1">
    <citation type="journal article" date="2014" name="Science">
        <title>Ancient hybridizations among the ancestral genomes of bread wheat.</title>
        <authorList>
            <consortium name="International Wheat Genome Sequencing Consortium,"/>
            <person name="Marcussen T."/>
            <person name="Sandve S.R."/>
            <person name="Heier L."/>
            <person name="Spannagl M."/>
            <person name="Pfeifer M."/>
            <person name="Jakobsen K.S."/>
            <person name="Wulff B.B."/>
            <person name="Steuernagel B."/>
            <person name="Mayer K.F."/>
            <person name="Olsen O.A."/>
        </authorList>
    </citation>
    <scope>NUCLEOTIDE SEQUENCE [LARGE SCALE GENOMIC DNA]</scope>
    <source>
        <strain evidence="7">cv. AL8/78</strain>
    </source>
</reference>
<sequence length="556" mass="59831">MAAAAAEEAAPGGADAIRDGFAELERQQELLASCTRLYQQLTEHFGSLERGIKSRSDSLRARRRVVELRASRRLDALRRRELSIDASVKLALSRLDALAKSPAPKRDREDGDGPPSPPPPPPPSDDVAEGLAALCAAMDPAGFLAFVVERRKEVDALRAELPAALQRCVDPARFAMDAVSEVFPVDRRAVRSPTDLAWACVLILEAVVPALADPDPEIGAARPMVPQAARDRARGMAAEWKEAAERKGGVEGAKPPDAHAFLQHVATFAVAEKEDKELYKRIVLSFSWRRQMPRLALTLGLEDDMEEIIEELITKGQQLDAVNFAYEAGLLEKFSPVPLLKSYLEDSKKMYCTSDNVSTSSGQSGVNANKKEQSALRAVIKCVEDHKLEAEFPLEDLRKRLEELEMAKTEKKKAASSCSSGGPASKRIKGSAGGAMSPSKSGRLSDNTGAPSSPATATSSSTATAFIGSPASHVSYGTGSPYSYDRSAGHALYCGQSPLPMREPYAYPPAVPVPNVGLGMPYQAPPMTYPIYAGYNSGPGAYGNAMAPAFHQAYYR</sequence>
<reference evidence="6" key="4">
    <citation type="submission" date="2019-03" db="UniProtKB">
        <authorList>
            <consortium name="EnsemblPlants"/>
        </authorList>
    </citation>
    <scope>IDENTIFICATION</scope>
</reference>
<dbReference type="AlphaFoldDB" id="A0A453M1W9"/>
<dbReference type="EnsemblPlants" id="AET5Gv21004600.2">
    <property type="protein sequence ID" value="AET5Gv21004600.2"/>
    <property type="gene ID" value="AET5Gv21004600"/>
</dbReference>
<evidence type="ECO:0000313" key="7">
    <source>
        <dbReference type="Proteomes" id="UP000015105"/>
    </source>
</evidence>